<dbReference type="RefSeq" id="WP_157185655.1">
    <property type="nucleotide sequence ID" value="NZ_JACHIT010000001.1"/>
</dbReference>
<sequence length="119" mass="13223">MLEAAAELATLHHQLPTLPQGPETSEINRQRADLMLSIDRFVLFVTPIPQGSTPLHTETIGTIIDRLAWHCTDAYLTHAEDDHAHGMAVLLLHALADSYEALAEEVTRGIRRLPTTFHP</sequence>
<evidence type="ECO:0000313" key="1">
    <source>
        <dbReference type="EMBL" id="MBB5914300.1"/>
    </source>
</evidence>
<dbReference type="EMBL" id="JACHIT010000001">
    <property type="protein sequence ID" value="MBB5914300.1"/>
    <property type="molecule type" value="Genomic_DNA"/>
</dbReference>
<evidence type="ECO:0008006" key="3">
    <source>
        <dbReference type="Google" id="ProtNLM"/>
    </source>
</evidence>
<gene>
    <name evidence="1" type="ORF">BJY24_003167</name>
</gene>
<dbReference type="Pfam" id="PF14063">
    <property type="entry name" value="DUF4254"/>
    <property type="match status" value="1"/>
</dbReference>
<evidence type="ECO:0000313" key="2">
    <source>
        <dbReference type="Proteomes" id="UP000540412"/>
    </source>
</evidence>
<accession>A0A7W9PE00</accession>
<name>A0A7W9PE00_9NOCA</name>
<dbReference type="Proteomes" id="UP000540412">
    <property type="component" value="Unassembled WGS sequence"/>
</dbReference>
<dbReference type="InterPro" id="IPR025350">
    <property type="entry name" value="DUF4254"/>
</dbReference>
<proteinExistence type="predicted"/>
<reference evidence="1 2" key="1">
    <citation type="submission" date="2020-08" db="EMBL/GenBank/DDBJ databases">
        <title>Sequencing the genomes of 1000 actinobacteria strains.</title>
        <authorList>
            <person name="Klenk H.-P."/>
        </authorList>
    </citation>
    <scope>NUCLEOTIDE SEQUENCE [LARGE SCALE GENOMIC DNA]</scope>
    <source>
        <strain evidence="1 2">DSM 43582</strain>
    </source>
</reference>
<dbReference type="AlphaFoldDB" id="A0A7W9PE00"/>
<comment type="caution">
    <text evidence="1">The sequence shown here is derived from an EMBL/GenBank/DDBJ whole genome shotgun (WGS) entry which is preliminary data.</text>
</comment>
<organism evidence="1 2">
    <name type="scientific">Nocardia transvalensis</name>
    <dbReference type="NCBI Taxonomy" id="37333"/>
    <lineage>
        <taxon>Bacteria</taxon>
        <taxon>Bacillati</taxon>
        <taxon>Actinomycetota</taxon>
        <taxon>Actinomycetes</taxon>
        <taxon>Mycobacteriales</taxon>
        <taxon>Nocardiaceae</taxon>
        <taxon>Nocardia</taxon>
    </lineage>
</organism>
<protein>
    <recommendedName>
        <fullName evidence="3">DUF4254 domain-containing protein</fullName>
    </recommendedName>
</protein>
<keyword evidence="2" id="KW-1185">Reference proteome</keyword>